<feature type="domain" description="Beta-hexosaminidase bacterial type N-terminal" evidence="5">
    <location>
        <begin position="10"/>
        <end position="139"/>
    </location>
</feature>
<dbReference type="GO" id="GO:0005975">
    <property type="term" value="P:carbohydrate metabolic process"/>
    <property type="evidence" value="ECO:0007669"/>
    <property type="project" value="InterPro"/>
</dbReference>
<protein>
    <submittedName>
        <fullName evidence="6">Beta-N-acetylglucosaminidase</fullName>
    </submittedName>
</protein>
<evidence type="ECO:0000313" key="6">
    <source>
        <dbReference type="EMBL" id="RMI12715.1"/>
    </source>
</evidence>
<evidence type="ECO:0000256" key="2">
    <source>
        <dbReference type="ARBA" id="ARBA00022801"/>
    </source>
</evidence>
<evidence type="ECO:0000259" key="5">
    <source>
        <dbReference type="Pfam" id="PF02838"/>
    </source>
</evidence>
<dbReference type="Proteomes" id="UP000269289">
    <property type="component" value="Unassembled WGS sequence"/>
</dbReference>
<reference evidence="6 7" key="1">
    <citation type="submission" date="2018-10" db="EMBL/GenBank/DDBJ databases">
        <title>Isolation, diversity and antifungal activity of actinobacteria from wheat.</title>
        <authorList>
            <person name="Han C."/>
        </authorList>
    </citation>
    <scope>NUCLEOTIDE SEQUENCE [LARGE SCALE GENOMIC DNA]</scope>
    <source>
        <strain evidence="6 7">NEAU-YY56</strain>
    </source>
</reference>
<keyword evidence="2" id="KW-0378">Hydrolase</keyword>
<dbReference type="RefSeq" id="WP_122148844.1">
    <property type="nucleotide sequence ID" value="NZ_RFFI01000031.1"/>
</dbReference>
<dbReference type="GO" id="GO:0004563">
    <property type="term" value="F:beta-N-acetylhexosaminidase activity"/>
    <property type="evidence" value="ECO:0007669"/>
    <property type="project" value="UniProtKB-ARBA"/>
</dbReference>
<dbReference type="SUPFAM" id="SSF51445">
    <property type="entry name" value="(Trans)glycosidases"/>
    <property type="match status" value="1"/>
</dbReference>
<dbReference type="OrthoDB" id="5480482at2"/>
<dbReference type="InterPro" id="IPR015883">
    <property type="entry name" value="Glyco_hydro_20_cat"/>
</dbReference>
<sequence>MTLPAWAALPQPGRVLLTGGAPWRPAPGNRVVAEDASLHREAGRLADELRAGGHLGPGASAAVVVAGERDPAAPGDVVLRVGDPGPPGAGGGAEAYRVDVGGEDAGVVVTGRGPAGVHRGTRQVLHNLAARGAVPAGTVSGAPAVAERVVHLDAARVPFEAAWIEDLLREAAWSGLTAVQLHLSEDQGFRVASVRHPEVVSPGALTHDEVRHLLAVADDLHLTVIPSLVAPGHLGHVLAAHPHLALRGADGTPVRDPGGDPRSRALDVTDPDAVALVLDLVDEVATLFAAGRAPDHGTPWNIGADEFVDLADLAAQPVLAAEAARRFGPGATGFDVLVDVVHRIAERVRAHGFRPQVWNDGMFRAERVALEPDVRVAWWTGWSPRMAPLSAALDAGHDLLNAYDSLLYYVLGEHAGYRYPTAARLWETGWHPGVFADRRDEAGAHMQVLAPPYPAALRGTMLAIWGDVPDAQTPEQVAAGVRGPLRGMSERAWNAGSRLDLSEMTALDHAVGRAPAAAPPTGTKG</sequence>
<evidence type="ECO:0000256" key="1">
    <source>
        <dbReference type="ARBA" id="ARBA00006285"/>
    </source>
</evidence>
<evidence type="ECO:0000259" key="4">
    <source>
        <dbReference type="Pfam" id="PF00728"/>
    </source>
</evidence>
<gene>
    <name evidence="6" type="ORF">EBM89_07600</name>
</gene>
<keyword evidence="7" id="KW-1185">Reference proteome</keyword>
<dbReference type="Pfam" id="PF00728">
    <property type="entry name" value="Glyco_hydro_20"/>
    <property type="match status" value="1"/>
</dbReference>
<name>A0A3M2JPR2_9CELL</name>
<evidence type="ECO:0000313" key="7">
    <source>
        <dbReference type="Proteomes" id="UP000269289"/>
    </source>
</evidence>
<proteinExistence type="inferred from homology"/>
<dbReference type="InterPro" id="IPR017853">
    <property type="entry name" value="GH"/>
</dbReference>
<dbReference type="SUPFAM" id="SSF55545">
    <property type="entry name" value="beta-N-acetylhexosaminidase-like domain"/>
    <property type="match status" value="1"/>
</dbReference>
<evidence type="ECO:0000256" key="3">
    <source>
        <dbReference type="ARBA" id="ARBA00023295"/>
    </source>
</evidence>
<dbReference type="InterPro" id="IPR052764">
    <property type="entry name" value="GH20_Enzymes"/>
</dbReference>
<dbReference type="InterPro" id="IPR015882">
    <property type="entry name" value="HEX_bac_N"/>
</dbReference>
<dbReference type="AlphaFoldDB" id="A0A3M2JPR2"/>
<feature type="domain" description="Glycoside hydrolase family 20 catalytic" evidence="4">
    <location>
        <begin position="148"/>
        <end position="468"/>
    </location>
</feature>
<keyword evidence="3" id="KW-0326">Glycosidase</keyword>
<dbReference type="Pfam" id="PF02838">
    <property type="entry name" value="Glyco_hydro_20b"/>
    <property type="match status" value="1"/>
</dbReference>
<comment type="similarity">
    <text evidence="1">Belongs to the glycosyl hydrolase 20 family.</text>
</comment>
<dbReference type="PANTHER" id="PTHR43678:SF1">
    <property type="entry name" value="BETA-N-ACETYLHEXOSAMINIDASE"/>
    <property type="match status" value="1"/>
</dbReference>
<accession>A0A3M2JPR2</accession>
<dbReference type="InterPro" id="IPR029018">
    <property type="entry name" value="Hex-like_dom2"/>
</dbReference>
<dbReference type="Gene3D" id="3.30.379.10">
    <property type="entry name" value="Chitobiase/beta-hexosaminidase domain 2-like"/>
    <property type="match status" value="1"/>
</dbReference>
<dbReference type="PANTHER" id="PTHR43678">
    <property type="entry name" value="PUTATIVE (AFU_ORTHOLOGUE AFUA_2G00640)-RELATED"/>
    <property type="match status" value="1"/>
</dbReference>
<organism evidence="6 7">
    <name type="scientific">Cellulomonas triticagri</name>
    <dbReference type="NCBI Taxonomy" id="2483352"/>
    <lineage>
        <taxon>Bacteria</taxon>
        <taxon>Bacillati</taxon>
        <taxon>Actinomycetota</taxon>
        <taxon>Actinomycetes</taxon>
        <taxon>Micrococcales</taxon>
        <taxon>Cellulomonadaceae</taxon>
        <taxon>Cellulomonas</taxon>
    </lineage>
</organism>
<dbReference type="Gene3D" id="3.20.20.80">
    <property type="entry name" value="Glycosidases"/>
    <property type="match status" value="1"/>
</dbReference>
<dbReference type="EMBL" id="RFFI01000031">
    <property type="protein sequence ID" value="RMI12715.1"/>
    <property type="molecule type" value="Genomic_DNA"/>
</dbReference>
<comment type="caution">
    <text evidence="6">The sequence shown here is derived from an EMBL/GenBank/DDBJ whole genome shotgun (WGS) entry which is preliminary data.</text>
</comment>